<reference evidence="7" key="1">
    <citation type="journal article" date="2019" name="Int. J. Syst. Evol. Microbiol.">
        <title>The Global Catalogue of Microorganisms (GCM) 10K type strain sequencing project: providing services to taxonomists for standard genome sequencing and annotation.</title>
        <authorList>
            <consortium name="The Broad Institute Genomics Platform"/>
            <consortium name="The Broad Institute Genome Sequencing Center for Infectious Disease"/>
            <person name="Wu L."/>
            <person name="Ma J."/>
        </authorList>
    </citation>
    <scope>NUCLEOTIDE SEQUENCE [LARGE SCALE GENOMIC DNA]</scope>
    <source>
        <strain evidence="7">JCM 5062</strain>
    </source>
</reference>
<comment type="similarity">
    <text evidence="1 3">Belongs to the thiolase-like superfamily. Beta-ketoacyl-ACP synthases family.</text>
</comment>
<dbReference type="InterPro" id="IPR014030">
    <property type="entry name" value="Ketoacyl_synth_N"/>
</dbReference>
<dbReference type="Gene3D" id="3.40.47.10">
    <property type="match status" value="1"/>
</dbReference>
<dbReference type="Pfam" id="PF00109">
    <property type="entry name" value="ketoacyl-synt"/>
    <property type="match status" value="1"/>
</dbReference>
<evidence type="ECO:0000256" key="4">
    <source>
        <dbReference type="SAM" id="MobiDB-lite"/>
    </source>
</evidence>
<dbReference type="SMART" id="SM00825">
    <property type="entry name" value="PKS_KS"/>
    <property type="match status" value="1"/>
</dbReference>
<feature type="region of interest" description="Disordered" evidence="4">
    <location>
        <begin position="421"/>
        <end position="449"/>
    </location>
</feature>
<dbReference type="CDD" id="cd00834">
    <property type="entry name" value="KAS_I_II"/>
    <property type="match status" value="1"/>
</dbReference>
<feature type="domain" description="Ketosynthase family 3 (KS3)" evidence="5">
    <location>
        <begin position="1"/>
        <end position="415"/>
    </location>
</feature>
<organism evidence="6 7">
    <name type="scientific">Streptomyces gobitricini</name>
    <dbReference type="NCBI Taxonomy" id="68211"/>
    <lineage>
        <taxon>Bacteria</taxon>
        <taxon>Bacillati</taxon>
        <taxon>Actinomycetota</taxon>
        <taxon>Actinomycetes</taxon>
        <taxon>Kitasatosporales</taxon>
        <taxon>Streptomycetaceae</taxon>
        <taxon>Streptomyces</taxon>
    </lineage>
</organism>
<evidence type="ECO:0000256" key="3">
    <source>
        <dbReference type="RuleBase" id="RU003694"/>
    </source>
</evidence>
<name>A0ABP5YM12_9ACTN</name>
<proteinExistence type="inferred from homology"/>
<accession>A0ABP5YM12</accession>
<evidence type="ECO:0000313" key="7">
    <source>
        <dbReference type="Proteomes" id="UP001499942"/>
    </source>
</evidence>
<dbReference type="RefSeq" id="WP_344357529.1">
    <property type="nucleotide sequence ID" value="NZ_BAAASR010000006.1"/>
</dbReference>
<gene>
    <name evidence="6" type="primary">fabF_2</name>
    <name evidence="6" type="ORF">GCM10010393_12990</name>
</gene>
<comment type="caution">
    <text evidence="6">The sequence shown here is derived from an EMBL/GenBank/DDBJ whole genome shotgun (WGS) entry which is preliminary data.</text>
</comment>
<dbReference type="PROSITE" id="PS52004">
    <property type="entry name" value="KS3_2"/>
    <property type="match status" value="1"/>
</dbReference>
<dbReference type="Proteomes" id="UP001499942">
    <property type="component" value="Unassembled WGS sequence"/>
</dbReference>
<protein>
    <submittedName>
        <fullName evidence="6">Beta-ketoacyl-ACP synthase II</fullName>
    </submittedName>
</protein>
<keyword evidence="2 3" id="KW-0808">Transferase</keyword>
<evidence type="ECO:0000256" key="2">
    <source>
        <dbReference type="ARBA" id="ARBA00022679"/>
    </source>
</evidence>
<dbReference type="NCBIfam" id="NF005589">
    <property type="entry name" value="PRK07314.1"/>
    <property type="match status" value="1"/>
</dbReference>
<keyword evidence="7" id="KW-1185">Reference proteome</keyword>
<evidence type="ECO:0000256" key="1">
    <source>
        <dbReference type="ARBA" id="ARBA00008467"/>
    </source>
</evidence>
<dbReference type="InterPro" id="IPR020841">
    <property type="entry name" value="PKS_Beta-ketoAc_synthase_dom"/>
</dbReference>
<dbReference type="PANTHER" id="PTHR11712">
    <property type="entry name" value="POLYKETIDE SYNTHASE-RELATED"/>
    <property type="match status" value="1"/>
</dbReference>
<dbReference type="PANTHER" id="PTHR11712:SF336">
    <property type="entry name" value="3-OXOACYL-[ACYL-CARRIER-PROTEIN] SYNTHASE, MITOCHONDRIAL"/>
    <property type="match status" value="1"/>
</dbReference>
<evidence type="ECO:0000313" key="6">
    <source>
        <dbReference type="EMBL" id="GAA2483586.1"/>
    </source>
</evidence>
<dbReference type="InterPro" id="IPR016039">
    <property type="entry name" value="Thiolase-like"/>
</dbReference>
<dbReference type="Pfam" id="PF02801">
    <property type="entry name" value="Ketoacyl-synt_C"/>
    <property type="match status" value="1"/>
</dbReference>
<sequence length="449" mass="46285">MRRVAITGVGAVTPLGNNAKDTWRGLAEGRSGVSRLETFDASAFPVRIAGQVKGFDPASAGSARQRRHLSRAALFALAAAREALADSGGGWQDLDPYERGAAVAGTVGRPGLQELVDMSHQLSVSDFHDLYRQAPGDVLLRNQNVGVTAVARAGDCQGPVISVSTACAGAAHAIGEAYRRIQDGECALMLAGGFDALTTWMDVLGFSLLGAVTDRWNDDPERASRPFDAERSGFVLGEGAVIAVLEDWDSAVARGARVHAELVGYGSTLNAYRITDSPPDGGGAISAMRDALTESGLGPGGVDYIAAHGTGTPGNDASETAAIKEVFGRHAHELCTSSPKSMTGHLTSAAAGVNLIAALGAIREGLVPPTINLDHPDPKLDLDYVPNTAVRRPVRAAMVNAFAFGGTNACFVVRSADAEASDADASDADASDAEASAGVPADASERRAA</sequence>
<dbReference type="InterPro" id="IPR014031">
    <property type="entry name" value="Ketoacyl_synth_C"/>
</dbReference>
<dbReference type="SUPFAM" id="SSF53901">
    <property type="entry name" value="Thiolase-like"/>
    <property type="match status" value="2"/>
</dbReference>
<evidence type="ECO:0000259" key="5">
    <source>
        <dbReference type="PROSITE" id="PS52004"/>
    </source>
</evidence>
<dbReference type="EMBL" id="BAAASR010000006">
    <property type="protein sequence ID" value="GAA2483586.1"/>
    <property type="molecule type" value="Genomic_DNA"/>
</dbReference>
<dbReference type="InterPro" id="IPR000794">
    <property type="entry name" value="Beta-ketoacyl_synthase"/>
</dbReference>
<feature type="compositionally biased region" description="Acidic residues" evidence="4">
    <location>
        <begin position="421"/>
        <end position="432"/>
    </location>
</feature>